<name>A0A8J8NRM3_HALGN</name>
<gene>
    <name evidence="1" type="ORF">FGO68_gene10808</name>
</gene>
<evidence type="ECO:0000313" key="2">
    <source>
        <dbReference type="Proteomes" id="UP000785679"/>
    </source>
</evidence>
<accession>A0A8J8NRM3</accession>
<proteinExistence type="predicted"/>
<organism evidence="1 2">
    <name type="scientific">Halteria grandinella</name>
    <dbReference type="NCBI Taxonomy" id="5974"/>
    <lineage>
        <taxon>Eukaryota</taxon>
        <taxon>Sar</taxon>
        <taxon>Alveolata</taxon>
        <taxon>Ciliophora</taxon>
        <taxon>Intramacronucleata</taxon>
        <taxon>Spirotrichea</taxon>
        <taxon>Stichotrichia</taxon>
        <taxon>Sporadotrichida</taxon>
        <taxon>Halteriidae</taxon>
        <taxon>Halteria</taxon>
    </lineage>
</organism>
<keyword evidence="2" id="KW-1185">Reference proteome</keyword>
<comment type="caution">
    <text evidence="1">The sequence shown here is derived from an EMBL/GenBank/DDBJ whole genome shotgun (WGS) entry which is preliminary data.</text>
</comment>
<dbReference type="AlphaFoldDB" id="A0A8J8NRM3"/>
<evidence type="ECO:0000313" key="1">
    <source>
        <dbReference type="EMBL" id="TNV79828.1"/>
    </source>
</evidence>
<protein>
    <recommendedName>
        <fullName evidence="3">REJ domain-containing protein</fullName>
    </recommendedName>
</protein>
<evidence type="ECO:0008006" key="3">
    <source>
        <dbReference type="Google" id="ProtNLM"/>
    </source>
</evidence>
<dbReference type="Proteomes" id="UP000785679">
    <property type="component" value="Unassembled WGS sequence"/>
</dbReference>
<reference evidence="1" key="1">
    <citation type="submission" date="2019-06" db="EMBL/GenBank/DDBJ databases">
        <authorList>
            <person name="Zheng W."/>
        </authorList>
    </citation>
    <scope>NUCLEOTIDE SEQUENCE</scope>
    <source>
        <strain evidence="1">QDHG01</strain>
    </source>
</reference>
<sequence length="341" mass="38448">MKPFLGKQYCKPKCTAPAVWDSTVQDCQTLTIWPSISGTMFRCQTQQIISELSTPFTTIQSVEWRRGSQGPHNSMGEILSSNQGEISGSASGQYLIITPYHSQVFDKVTLQYSLQLTFSNGKTIEAQTPITFMPEDFPKEIFDWTTDNLVRASERFQLNLQYQEQCQLNQVPIFVGPTNFTCKLTGLGHEKGTKLNGSCIIEASTMYAGAAYTLTMSYTHKNDYPSLNYTWNFQTQTYQQDPANCKFKQETYTFADGFLNPLTSVSIEAPSFSGPRANWQFGTNQSISTGTQYYTGYPDANFTLKIQKKRNYTLTYMVIMGFGPSLSQPISYCKADLKFTT</sequence>
<dbReference type="EMBL" id="RRYP01008360">
    <property type="protein sequence ID" value="TNV79828.1"/>
    <property type="molecule type" value="Genomic_DNA"/>
</dbReference>